<evidence type="ECO:0000256" key="1">
    <source>
        <dbReference type="ARBA" id="ARBA00004474"/>
    </source>
</evidence>
<gene>
    <name evidence="5" type="ORF">TeGR_g4076</name>
</gene>
<feature type="chain" id="PRO_5046809641" description="Plastid lipid-associated protein/fibrillin conserved domain-containing protein" evidence="3">
    <location>
        <begin position="21"/>
        <end position="253"/>
    </location>
</feature>
<dbReference type="EMBL" id="BRYB01002596">
    <property type="protein sequence ID" value="GMI22309.1"/>
    <property type="molecule type" value="Genomic_DNA"/>
</dbReference>
<keyword evidence="2" id="KW-0934">Plastid</keyword>
<sequence>MARLLLCLLLCLLLAPPLSSYSAPAALLLKKAELLQLGESTGRGFKASKSDRAQVSSLVSDLRDSLDADRPPLSLPDIEGKWTLAYTDAPDIISLGRIPTAELGRIGQSIERAADGEGKATIKNVIEYLPPAWISRLPARLPSFLFGRANPPSKSGSRVLQKVVTTGSSVQGSARVNLKISGAEFLGEGEDEALPALLRQLRDSPLLLSGPAKDLISFGSFEILYADETMRVTRTSNDHLAVNVRDDAGSAWF</sequence>
<proteinExistence type="predicted"/>
<evidence type="ECO:0000259" key="4">
    <source>
        <dbReference type="Pfam" id="PF04755"/>
    </source>
</evidence>
<feature type="domain" description="Plastid lipid-associated protein/fibrillin conserved" evidence="4">
    <location>
        <begin position="31"/>
        <end position="240"/>
    </location>
</feature>
<dbReference type="InterPro" id="IPR006843">
    <property type="entry name" value="PAP/fibrillin_dom"/>
</dbReference>
<accession>A0ABQ6MA02</accession>
<protein>
    <recommendedName>
        <fullName evidence="4">Plastid lipid-associated protein/fibrillin conserved domain-containing protein</fullName>
    </recommendedName>
</protein>
<evidence type="ECO:0000256" key="3">
    <source>
        <dbReference type="SAM" id="SignalP"/>
    </source>
</evidence>
<dbReference type="PANTHER" id="PTHR31906">
    <property type="entry name" value="PLASTID-LIPID-ASSOCIATED PROTEIN 4, CHLOROPLASTIC-RELATED"/>
    <property type="match status" value="1"/>
</dbReference>
<comment type="subcellular location">
    <subcellularLocation>
        <location evidence="1">Plastid</location>
    </subcellularLocation>
</comment>
<dbReference type="InterPro" id="IPR039633">
    <property type="entry name" value="PAP"/>
</dbReference>
<dbReference type="Proteomes" id="UP001165060">
    <property type="component" value="Unassembled WGS sequence"/>
</dbReference>
<evidence type="ECO:0000256" key="2">
    <source>
        <dbReference type="ARBA" id="ARBA00022640"/>
    </source>
</evidence>
<evidence type="ECO:0000313" key="5">
    <source>
        <dbReference type="EMBL" id="GMI22309.1"/>
    </source>
</evidence>
<evidence type="ECO:0000313" key="6">
    <source>
        <dbReference type="Proteomes" id="UP001165060"/>
    </source>
</evidence>
<organism evidence="5 6">
    <name type="scientific">Tetraparma gracilis</name>
    <dbReference type="NCBI Taxonomy" id="2962635"/>
    <lineage>
        <taxon>Eukaryota</taxon>
        <taxon>Sar</taxon>
        <taxon>Stramenopiles</taxon>
        <taxon>Ochrophyta</taxon>
        <taxon>Bolidophyceae</taxon>
        <taxon>Parmales</taxon>
        <taxon>Triparmaceae</taxon>
        <taxon>Tetraparma</taxon>
    </lineage>
</organism>
<reference evidence="5 6" key="1">
    <citation type="journal article" date="2023" name="Commun. Biol.">
        <title>Genome analysis of Parmales, the sister group of diatoms, reveals the evolutionary specialization of diatoms from phago-mixotrophs to photoautotrophs.</title>
        <authorList>
            <person name="Ban H."/>
            <person name="Sato S."/>
            <person name="Yoshikawa S."/>
            <person name="Yamada K."/>
            <person name="Nakamura Y."/>
            <person name="Ichinomiya M."/>
            <person name="Sato N."/>
            <person name="Blanc-Mathieu R."/>
            <person name="Endo H."/>
            <person name="Kuwata A."/>
            <person name="Ogata H."/>
        </authorList>
    </citation>
    <scope>NUCLEOTIDE SEQUENCE [LARGE SCALE GENOMIC DNA]</scope>
</reference>
<keyword evidence="3" id="KW-0732">Signal</keyword>
<keyword evidence="6" id="KW-1185">Reference proteome</keyword>
<name>A0ABQ6MA02_9STRA</name>
<feature type="signal peptide" evidence="3">
    <location>
        <begin position="1"/>
        <end position="20"/>
    </location>
</feature>
<dbReference type="Pfam" id="PF04755">
    <property type="entry name" value="PAP_fibrillin"/>
    <property type="match status" value="1"/>
</dbReference>
<comment type="caution">
    <text evidence="5">The sequence shown here is derived from an EMBL/GenBank/DDBJ whole genome shotgun (WGS) entry which is preliminary data.</text>
</comment>